<gene>
    <name evidence="1" type="ORF">G5B17_02015</name>
</gene>
<evidence type="ECO:0000313" key="1">
    <source>
        <dbReference type="EMBL" id="NSG84239.1"/>
    </source>
</evidence>
<comment type="caution">
    <text evidence="1">The sequence shown here is derived from an EMBL/GenBank/DDBJ whole genome shotgun (WGS) entry which is preliminary data.</text>
</comment>
<evidence type="ECO:0000313" key="2">
    <source>
        <dbReference type="Proteomes" id="UP001644719"/>
    </source>
</evidence>
<reference evidence="1 2" key="1">
    <citation type="journal article" date="2020" name="Cell Host Microbe">
        <title>Functional and Genomic Variation between Human-Derived Isolates of Lachnospiraceae Reveals Inter- and Intra-Species Diversity.</title>
        <authorList>
            <person name="Sorbara M.T."/>
            <person name="Littmann E.R."/>
            <person name="Fontana E."/>
            <person name="Moody T.U."/>
            <person name="Kohout C.E."/>
            <person name="Gjonbalaj M."/>
            <person name="Eaton V."/>
            <person name="Seok R."/>
            <person name="Leiner I.M."/>
            <person name="Pamer E.G."/>
        </authorList>
    </citation>
    <scope>NUCLEOTIDE SEQUENCE [LARGE SCALE GENOMIC DNA]</scope>
    <source>
        <strain evidence="1 2">MSK.17.74</strain>
    </source>
</reference>
<protein>
    <submittedName>
        <fullName evidence="1">Uncharacterized protein</fullName>
    </submittedName>
</protein>
<proteinExistence type="predicted"/>
<dbReference type="RefSeq" id="WP_173769231.1">
    <property type="nucleotide sequence ID" value="NZ_JAAITS010000004.1"/>
</dbReference>
<organism evidence="1 2">
    <name type="scientific">Blautia faecis</name>
    <dbReference type="NCBI Taxonomy" id="871665"/>
    <lineage>
        <taxon>Bacteria</taxon>
        <taxon>Bacillati</taxon>
        <taxon>Bacillota</taxon>
        <taxon>Clostridia</taxon>
        <taxon>Lachnospirales</taxon>
        <taxon>Lachnospiraceae</taxon>
        <taxon>Blautia</taxon>
    </lineage>
</organism>
<sequence length="52" mass="6113">MSESVKNYKKEAISIARDFHYSTSILARLNNATTESEICRLMIEGRHSKRYY</sequence>
<name>A0ABX2H251_9FIRM</name>
<accession>A0ABX2H251</accession>
<dbReference type="EMBL" id="JAAITS010000004">
    <property type="protein sequence ID" value="NSG84239.1"/>
    <property type="molecule type" value="Genomic_DNA"/>
</dbReference>
<dbReference type="Proteomes" id="UP001644719">
    <property type="component" value="Unassembled WGS sequence"/>
</dbReference>
<keyword evidence="2" id="KW-1185">Reference proteome</keyword>